<evidence type="ECO:0000256" key="1">
    <source>
        <dbReference type="SAM" id="MobiDB-lite"/>
    </source>
</evidence>
<feature type="domain" description="DUF2510" evidence="3">
    <location>
        <begin position="20"/>
        <end position="59"/>
    </location>
</feature>
<keyword evidence="2" id="KW-0472">Membrane</keyword>
<feature type="region of interest" description="Disordered" evidence="1">
    <location>
        <begin position="1"/>
        <end position="117"/>
    </location>
</feature>
<dbReference type="InterPro" id="IPR018929">
    <property type="entry name" value="DUF2510"/>
</dbReference>
<feature type="compositionally biased region" description="Polar residues" evidence="1">
    <location>
        <begin position="96"/>
        <end position="112"/>
    </location>
</feature>
<gene>
    <name evidence="4" type="ORF">HQ603_09280</name>
</gene>
<evidence type="ECO:0000256" key="2">
    <source>
        <dbReference type="SAM" id="Phobius"/>
    </source>
</evidence>
<name>A0ABS7P3F2_9NOCA</name>
<proteinExistence type="predicted"/>
<sequence>MPPDGRYGRVVTFSNGSPPAGWYPDPEPPGSQLPRSPRLRWWDGQEWTDRVDPPVTTSPAAPKAPGRQSMGLRKPTASVPTPRPPVGNTGPPQTPEAHSTSNLARSVDSGVTPNPRRGRPAHMWWITGAAALVVLAVIAVLVVFVRSSRDAMDTSALPSVLSCRIQSTSEPLSKRATVNGVPPSILAKGGTAELIDENQLLLKLEFTGPLPPLPTSSGTAKNPVTVGLNYSFIVNLDRPETHPYAVIRGTDGWSIVDFSDGSYEGIVLDDLPNITVGPDTVDLILELDRLPALPKRLDPVVYVDTLNRTNQYADVDYYLEQACE</sequence>
<protein>
    <submittedName>
        <fullName evidence="4">DUF2510 domain-containing protein</fullName>
    </submittedName>
</protein>
<accession>A0ABS7P3F2</accession>
<feature type="transmembrane region" description="Helical" evidence="2">
    <location>
        <begin position="123"/>
        <end position="145"/>
    </location>
</feature>
<keyword evidence="5" id="KW-1185">Reference proteome</keyword>
<dbReference type="EMBL" id="JABUBU010000005">
    <property type="protein sequence ID" value="MBY6366946.1"/>
    <property type="molecule type" value="Genomic_DNA"/>
</dbReference>
<comment type="caution">
    <text evidence="4">The sequence shown here is derived from an EMBL/GenBank/DDBJ whole genome shotgun (WGS) entry which is preliminary data.</text>
</comment>
<keyword evidence="2" id="KW-0812">Transmembrane</keyword>
<evidence type="ECO:0000313" key="5">
    <source>
        <dbReference type="Proteomes" id="UP000825228"/>
    </source>
</evidence>
<evidence type="ECO:0000313" key="4">
    <source>
        <dbReference type="EMBL" id="MBY6366946.1"/>
    </source>
</evidence>
<reference evidence="4 5" key="1">
    <citation type="submission" date="2020-06" db="EMBL/GenBank/DDBJ databases">
        <title>Taxonomy, biology and ecology of Rhodococcus bacteria occurring in California pistachio and other woody hosts as revealed by genome sequence analyses.</title>
        <authorList>
            <person name="Gai Y."/>
            <person name="Riely B."/>
        </authorList>
    </citation>
    <scope>NUCLEOTIDE SEQUENCE [LARGE SCALE GENOMIC DNA]</scope>
    <source>
        <strain evidence="4 5">BP-281</strain>
    </source>
</reference>
<keyword evidence="2" id="KW-1133">Transmembrane helix</keyword>
<dbReference type="Pfam" id="PF10708">
    <property type="entry name" value="DUF2510"/>
    <property type="match status" value="1"/>
</dbReference>
<evidence type="ECO:0000259" key="3">
    <source>
        <dbReference type="Pfam" id="PF10708"/>
    </source>
</evidence>
<dbReference type="Proteomes" id="UP000825228">
    <property type="component" value="Unassembled WGS sequence"/>
</dbReference>
<organism evidence="4 5">
    <name type="scientific">Rhodococcoides corynebacterioides</name>
    <dbReference type="NCBI Taxonomy" id="53972"/>
    <lineage>
        <taxon>Bacteria</taxon>
        <taxon>Bacillati</taxon>
        <taxon>Actinomycetota</taxon>
        <taxon>Actinomycetes</taxon>
        <taxon>Mycobacteriales</taxon>
        <taxon>Nocardiaceae</taxon>
        <taxon>Rhodococcoides</taxon>
    </lineage>
</organism>
<feature type="compositionally biased region" description="Basic and acidic residues" evidence="1">
    <location>
        <begin position="40"/>
        <end position="52"/>
    </location>
</feature>